<keyword evidence="2" id="KW-0472">Membrane</keyword>
<dbReference type="EMBL" id="LGRX02030032">
    <property type="protein sequence ID" value="KAK3246239.1"/>
    <property type="molecule type" value="Genomic_DNA"/>
</dbReference>
<proteinExistence type="predicted"/>
<accession>A0AAE0C1V2</accession>
<reference evidence="3 4" key="1">
    <citation type="journal article" date="2015" name="Genome Biol. Evol.">
        <title>Comparative Genomics of a Bacterivorous Green Alga Reveals Evolutionary Causalities and Consequences of Phago-Mixotrophic Mode of Nutrition.</title>
        <authorList>
            <person name="Burns J.A."/>
            <person name="Paasch A."/>
            <person name="Narechania A."/>
            <person name="Kim E."/>
        </authorList>
    </citation>
    <scope>NUCLEOTIDE SEQUENCE [LARGE SCALE GENOMIC DNA]</scope>
    <source>
        <strain evidence="3 4">PLY_AMNH</strain>
    </source>
</reference>
<evidence type="ECO:0000256" key="1">
    <source>
        <dbReference type="SAM" id="MobiDB-lite"/>
    </source>
</evidence>
<feature type="compositionally biased region" description="Basic and acidic residues" evidence="1">
    <location>
        <begin position="133"/>
        <end position="148"/>
    </location>
</feature>
<feature type="region of interest" description="Disordered" evidence="1">
    <location>
        <begin position="117"/>
        <end position="168"/>
    </location>
</feature>
<evidence type="ECO:0000313" key="3">
    <source>
        <dbReference type="EMBL" id="KAK3246239.1"/>
    </source>
</evidence>
<protein>
    <submittedName>
        <fullName evidence="3">Uncharacterized protein</fullName>
    </submittedName>
</protein>
<dbReference type="Proteomes" id="UP001190700">
    <property type="component" value="Unassembled WGS sequence"/>
</dbReference>
<feature type="region of interest" description="Disordered" evidence="1">
    <location>
        <begin position="1"/>
        <end position="96"/>
    </location>
</feature>
<gene>
    <name evidence="3" type="ORF">CYMTET_44218</name>
</gene>
<feature type="compositionally biased region" description="Acidic residues" evidence="1">
    <location>
        <begin position="122"/>
        <end position="132"/>
    </location>
</feature>
<evidence type="ECO:0000313" key="4">
    <source>
        <dbReference type="Proteomes" id="UP001190700"/>
    </source>
</evidence>
<keyword evidence="2" id="KW-0812">Transmembrane</keyword>
<feature type="compositionally biased region" description="Acidic residues" evidence="1">
    <location>
        <begin position="69"/>
        <end position="86"/>
    </location>
</feature>
<feature type="region of interest" description="Disordered" evidence="1">
    <location>
        <begin position="521"/>
        <end position="546"/>
    </location>
</feature>
<feature type="compositionally biased region" description="Basic residues" evidence="1">
    <location>
        <begin position="13"/>
        <end position="22"/>
    </location>
</feature>
<keyword evidence="4" id="KW-1185">Reference proteome</keyword>
<keyword evidence="2" id="KW-1133">Transmembrane helix</keyword>
<evidence type="ECO:0000256" key="2">
    <source>
        <dbReference type="SAM" id="Phobius"/>
    </source>
</evidence>
<feature type="transmembrane region" description="Helical" evidence="2">
    <location>
        <begin position="448"/>
        <end position="472"/>
    </location>
</feature>
<dbReference type="AlphaFoldDB" id="A0AAE0C1V2"/>
<comment type="caution">
    <text evidence="3">The sequence shown here is derived from an EMBL/GenBank/DDBJ whole genome shotgun (WGS) entry which is preliminary data.</text>
</comment>
<sequence length="546" mass="57850">MAKTAAAEYAKKKVEKTKKRKPPTLYDEARTKRGKKCQQARAIAQAQEGKKAKAAGKKLVKECFGSDSSDSEEEEEDDEEEEEEEEAAKAGPADQPLDFVKLMENPQQMAAIFAMMQKAQQEVDEEDQEDEDGKGKEKAAEEAPKGGEEFEGEAVELRRPSPPATIPRPSKQLLRIVVDKLRVLGHYIKNQKGGTTALKAAIAARGGLNGYRPGFEKGGGKQVAFDPDARRAVPRCYTCAKADKGVLYHTYTDCPLDGTGGACVLLPGGRRQSTTKMRRARWRYATSTSRRLGTDRMPSRMCARWCAAEGAGGDTRRAGGISERLSSLADAVGLSLTTALIAGGCGRRAELCPEGCCFGPECAWDMPRGGADTSLQAAAVKAPGPAGPLYQHFTTEVAIGAMSVAEQADSDRGLRRRGIGGACTAAAAGGLRHATAFGIVPRHATFQVLLALLCLGMFGVGAALCIGGGAAADTIETNNNFIIQPDPVICYGQVCLYPAIDTLSPETLQQVLQVFSAAGEPASTSGGVDTGDCRVSPTARRSLSLG</sequence>
<organism evidence="3 4">
    <name type="scientific">Cymbomonas tetramitiformis</name>
    <dbReference type="NCBI Taxonomy" id="36881"/>
    <lineage>
        <taxon>Eukaryota</taxon>
        <taxon>Viridiplantae</taxon>
        <taxon>Chlorophyta</taxon>
        <taxon>Pyramimonadophyceae</taxon>
        <taxon>Pyramimonadales</taxon>
        <taxon>Pyramimonadaceae</taxon>
        <taxon>Cymbomonas</taxon>
    </lineage>
</organism>
<name>A0AAE0C1V2_9CHLO</name>